<name>A0ABW4UUU7_9BACL</name>
<sequence>MPQTPEFLQITDEKVEMPAQHSPNLVALVDKDGKQIHLATKINAVKVEDSESTTIAALRDDYNGLLDVLRKAGVVK</sequence>
<dbReference type="EMBL" id="JBHUGF010000010">
    <property type="protein sequence ID" value="MFD1990097.1"/>
    <property type="molecule type" value="Genomic_DNA"/>
</dbReference>
<gene>
    <name evidence="1" type="ORF">ACFSGI_09015</name>
</gene>
<keyword evidence="2" id="KW-1185">Reference proteome</keyword>
<reference evidence="2" key="1">
    <citation type="journal article" date="2019" name="Int. J. Syst. Evol. Microbiol.">
        <title>The Global Catalogue of Microorganisms (GCM) 10K type strain sequencing project: providing services to taxonomists for standard genome sequencing and annotation.</title>
        <authorList>
            <consortium name="The Broad Institute Genomics Platform"/>
            <consortium name="The Broad Institute Genome Sequencing Center for Infectious Disease"/>
            <person name="Wu L."/>
            <person name="Ma J."/>
        </authorList>
    </citation>
    <scope>NUCLEOTIDE SEQUENCE [LARGE SCALE GENOMIC DNA]</scope>
    <source>
        <strain evidence="2">CGMCC 1.15067</strain>
    </source>
</reference>
<accession>A0ABW4UUU7</accession>
<organism evidence="1 2">
    <name type="scientific">Paenibacillus nicotianae</name>
    <dbReference type="NCBI Taxonomy" id="1526551"/>
    <lineage>
        <taxon>Bacteria</taxon>
        <taxon>Bacillati</taxon>
        <taxon>Bacillota</taxon>
        <taxon>Bacilli</taxon>
        <taxon>Bacillales</taxon>
        <taxon>Paenibacillaceae</taxon>
        <taxon>Paenibacillus</taxon>
    </lineage>
</organism>
<protein>
    <submittedName>
        <fullName evidence="1">Uncharacterized protein</fullName>
    </submittedName>
</protein>
<dbReference type="Proteomes" id="UP001597403">
    <property type="component" value="Unassembled WGS sequence"/>
</dbReference>
<proteinExistence type="predicted"/>
<evidence type="ECO:0000313" key="1">
    <source>
        <dbReference type="EMBL" id="MFD1990097.1"/>
    </source>
</evidence>
<dbReference type="RefSeq" id="WP_204823798.1">
    <property type="nucleotide sequence ID" value="NZ_JBHUGF010000010.1"/>
</dbReference>
<evidence type="ECO:0000313" key="2">
    <source>
        <dbReference type="Proteomes" id="UP001597403"/>
    </source>
</evidence>
<comment type="caution">
    <text evidence="1">The sequence shown here is derived from an EMBL/GenBank/DDBJ whole genome shotgun (WGS) entry which is preliminary data.</text>
</comment>